<reference evidence="2" key="1">
    <citation type="journal article" date="2017" name="Nat. Genet.">
        <title>Contrasting evolutionary genome dynamics between domesticated and wild yeasts.</title>
        <authorList>
            <person name="Yue J.X."/>
            <person name="Li J."/>
            <person name="Aigrain L."/>
            <person name="Hallin J."/>
            <person name="Persson K."/>
            <person name="Oliver K."/>
            <person name="Bergstrom A."/>
            <person name="Coupland P."/>
            <person name="Warringer J."/>
            <person name="Lagomarsino M.C."/>
            <person name="Fischer G."/>
            <person name="Durbin R."/>
            <person name="Liti G."/>
        </authorList>
    </citation>
    <scope>NUCLEOTIDE SEQUENCE</scope>
    <source>
        <strain evidence="2">CBS432</strain>
    </source>
</reference>
<dbReference type="OrthoDB" id="5431245at2759"/>
<sequence length="264" mass="29474">MMNSTTPSIEDQYFLASKVRSKLAKCVSVTTRNKDYNLRVLVGHANLLDKITENVEAHNATVNALAGDPFIKGPENLSIEHIELSNANATKSSVSNKEDAEKTAEREDYCDFYSSDEDPDADTLSSTDSEDDEDYEDYDFEYDYSGGNYNKKIDMYFSFHTAPNYQYLTHTNSHSEQTNEITESTPRYNALPATASTTEEEQDYNDTETLGPVSLHSSVPIFRVLSRRVNGQEDDSSASETESTSDVEDGSVPLTRFHSCPITA</sequence>
<feature type="compositionally biased region" description="Acidic residues" evidence="1">
    <location>
        <begin position="128"/>
        <end position="141"/>
    </location>
</feature>
<evidence type="ECO:0000313" key="2">
    <source>
        <dbReference type="RefSeq" id="XP_033764554.1"/>
    </source>
</evidence>
<reference evidence="2" key="2">
    <citation type="submission" date="2020-01" db="EMBL/GenBank/DDBJ databases">
        <title>Population-level Yeast Reference Genomes.</title>
        <authorList>
            <person name="Yue J.-X."/>
        </authorList>
    </citation>
    <scope>NUCLEOTIDE SEQUENCE</scope>
    <source>
        <strain evidence="2">CBS432</strain>
    </source>
</reference>
<feature type="compositionally biased region" description="Acidic residues" evidence="1">
    <location>
        <begin position="232"/>
        <end position="249"/>
    </location>
</feature>
<dbReference type="KEGG" id="spao:SPAR_B00610"/>
<dbReference type="GeneID" id="54628745"/>
<dbReference type="VEuPathDB" id="FungiDB:SPAR_B00610"/>
<reference evidence="2" key="4">
    <citation type="submission" date="2025-08" db="UniProtKB">
        <authorList>
            <consortium name="RefSeq"/>
        </authorList>
    </citation>
    <scope>IDENTIFICATION</scope>
    <source>
        <strain evidence="2">CBS432</strain>
    </source>
</reference>
<dbReference type="AlphaFoldDB" id="A0A8B8ULB1"/>
<dbReference type="PANTHER" id="PTHR36826:SF1">
    <property type="entry name" value="PROTEIN ECM13"/>
    <property type="match status" value="1"/>
</dbReference>
<proteinExistence type="predicted"/>
<evidence type="ECO:0000256" key="1">
    <source>
        <dbReference type="SAM" id="MobiDB-lite"/>
    </source>
</evidence>
<feature type="region of interest" description="Disordered" evidence="1">
    <location>
        <begin position="227"/>
        <end position="264"/>
    </location>
</feature>
<feature type="compositionally biased region" description="Acidic residues" evidence="1">
    <location>
        <begin position="110"/>
        <end position="121"/>
    </location>
</feature>
<name>A0A8B8ULB1_SACPA</name>
<protein>
    <submittedName>
        <fullName evidence="2">Ecm13p</fullName>
    </submittedName>
</protein>
<feature type="region of interest" description="Disordered" evidence="1">
    <location>
        <begin position="89"/>
        <end position="141"/>
    </location>
</feature>
<dbReference type="InterPro" id="IPR037738">
    <property type="entry name" value="Ecm13-like"/>
</dbReference>
<accession>A0A8B8ULB1</accession>
<gene>
    <name evidence="2" type="primary">ECM13</name>
    <name evidence="2" type="ORF">SPAR_B00610</name>
</gene>
<organism evidence="2">
    <name type="scientific">Saccharomyces paradoxus</name>
    <name type="common">Yeast</name>
    <name type="synonym">Saccharomyces douglasii</name>
    <dbReference type="NCBI Taxonomy" id="27291"/>
    <lineage>
        <taxon>Eukaryota</taxon>
        <taxon>Fungi</taxon>
        <taxon>Dikarya</taxon>
        <taxon>Ascomycota</taxon>
        <taxon>Saccharomycotina</taxon>
        <taxon>Saccharomycetes</taxon>
        <taxon>Saccharomycetales</taxon>
        <taxon>Saccharomycetaceae</taxon>
        <taxon>Saccharomyces</taxon>
    </lineage>
</organism>
<reference evidence="2" key="3">
    <citation type="submission" date="2025-07" db="EMBL/GenBank/DDBJ databases">
        <authorList>
            <consortium name="NCBI Genome Project"/>
        </authorList>
    </citation>
    <scope>NUCLEOTIDE SEQUENCE</scope>
    <source>
        <strain evidence="2">CBS432</strain>
    </source>
</reference>
<dbReference type="PANTHER" id="PTHR36826">
    <property type="entry name" value="PROTEIN ECM13"/>
    <property type="match status" value="1"/>
</dbReference>
<feature type="compositionally biased region" description="Basic and acidic residues" evidence="1">
    <location>
        <begin position="96"/>
        <end position="109"/>
    </location>
</feature>
<dbReference type="RefSeq" id="XP_033764554.1">
    <property type="nucleotide sequence ID" value="XM_033908663.1"/>
</dbReference>